<evidence type="ECO:0000256" key="4">
    <source>
        <dbReference type="ARBA" id="ARBA00022982"/>
    </source>
</evidence>
<protein>
    <submittedName>
        <fullName evidence="9">Cytochrome c, class I</fullName>
    </submittedName>
</protein>
<keyword evidence="10" id="KW-1185">Reference proteome</keyword>
<accession>A0A176S092</accession>
<keyword evidence="2 6" id="KW-0349">Heme</keyword>
<name>A0A176S092_9GAMM</name>
<reference evidence="9 10" key="1">
    <citation type="submission" date="2016-05" db="EMBL/GenBank/DDBJ databases">
        <title>Single-cell genome of chain-forming Candidatus Thiomargarita nelsonii and comparison to other large sulfur-oxidizing bacteria.</title>
        <authorList>
            <person name="Winkel M."/>
            <person name="Salman V."/>
            <person name="Woyke T."/>
            <person name="Schulz-Vogt H."/>
            <person name="Richter M."/>
            <person name="Flood B."/>
            <person name="Bailey J."/>
            <person name="Amann R."/>
            <person name="Mussmann M."/>
        </authorList>
    </citation>
    <scope>NUCLEOTIDE SEQUENCE [LARGE SCALE GENOMIC DNA]</scope>
    <source>
        <strain evidence="9 10">THI036</strain>
    </source>
</reference>
<dbReference type="AlphaFoldDB" id="A0A176S092"/>
<keyword evidence="7" id="KW-1133">Transmembrane helix</keyword>
<dbReference type="GO" id="GO:0020037">
    <property type="term" value="F:heme binding"/>
    <property type="evidence" value="ECO:0007669"/>
    <property type="project" value="InterPro"/>
</dbReference>
<dbReference type="PANTHER" id="PTHR33751:SF9">
    <property type="entry name" value="CYTOCHROME C4"/>
    <property type="match status" value="1"/>
</dbReference>
<keyword evidence="3 6" id="KW-0479">Metal-binding</keyword>
<dbReference type="GO" id="GO:0009055">
    <property type="term" value="F:electron transfer activity"/>
    <property type="evidence" value="ECO:0007669"/>
    <property type="project" value="InterPro"/>
</dbReference>
<dbReference type="InterPro" id="IPR050597">
    <property type="entry name" value="Cytochrome_c_Oxidase_Subunit"/>
</dbReference>
<dbReference type="Pfam" id="PF00034">
    <property type="entry name" value="Cytochrom_C"/>
    <property type="match status" value="1"/>
</dbReference>
<evidence type="ECO:0000256" key="3">
    <source>
        <dbReference type="ARBA" id="ARBA00022723"/>
    </source>
</evidence>
<evidence type="ECO:0000259" key="8">
    <source>
        <dbReference type="PROSITE" id="PS51007"/>
    </source>
</evidence>
<dbReference type="SUPFAM" id="SSF46626">
    <property type="entry name" value="Cytochrome c"/>
    <property type="match status" value="2"/>
</dbReference>
<evidence type="ECO:0000256" key="2">
    <source>
        <dbReference type="ARBA" id="ARBA00022617"/>
    </source>
</evidence>
<proteinExistence type="predicted"/>
<evidence type="ECO:0000256" key="7">
    <source>
        <dbReference type="SAM" id="Phobius"/>
    </source>
</evidence>
<comment type="caution">
    <text evidence="9">The sequence shown here is derived from an EMBL/GenBank/DDBJ whole genome shotgun (WGS) entry which is preliminary data.</text>
</comment>
<keyword evidence="1" id="KW-0813">Transport</keyword>
<evidence type="ECO:0000313" key="10">
    <source>
        <dbReference type="Proteomes" id="UP000076962"/>
    </source>
</evidence>
<keyword evidence="7" id="KW-0472">Membrane</keyword>
<dbReference type="Proteomes" id="UP000076962">
    <property type="component" value="Unassembled WGS sequence"/>
</dbReference>
<dbReference type="PROSITE" id="PS51007">
    <property type="entry name" value="CYTC"/>
    <property type="match status" value="2"/>
</dbReference>
<gene>
    <name evidence="9" type="ORF">THIOM_002748</name>
</gene>
<evidence type="ECO:0000256" key="5">
    <source>
        <dbReference type="ARBA" id="ARBA00023004"/>
    </source>
</evidence>
<dbReference type="InterPro" id="IPR036909">
    <property type="entry name" value="Cyt_c-like_dom_sf"/>
</dbReference>
<dbReference type="Pfam" id="PF13442">
    <property type="entry name" value="Cytochrome_CBB3"/>
    <property type="match status" value="1"/>
</dbReference>
<feature type="domain" description="Cytochrome c" evidence="8">
    <location>
        <begin position="159"/>
        <end position="242"/>
    </location>
</feature>
<keyword evidence="7" id="KW-0812">Transmembrane</keyword>
<keyword evidence="4" id="KW-0249">Electron transport</keyword>
<evidence type="ECO:0000256" key="1">
    <source>
        <dbReference type="ARBA" id="ARBA00022448"/>
    </source>
</evidence>
<feature type="domain" description="Cytochrome c" evidence="8">
    <location>
        <begin position="45"/>
        <end position="126"/>
    </location>
</feature>
<keyword evidence="5 6" id="KW-0408">Iron</keyword>
<dbReference type="PATRIC" id="fig|1003181.4.peg.3558"/>
<dbReference type="PANTHER" id="PTHR33751">
    <property type="entry name" value="CBB3-TYPE CYTOCHROME C OXIDASE SUBUNIT FIXP"/>
    <property type="match status" value="1"/>
</dbReference>
<dbReference type="Gene3D" id="1.10.760.10">
    <property type="entry name" value="Cytochrome c-like domain"/>
    <property type="match status" value="2"/>
</dbReference>
<sequence length="243" mass="28410">MVIGIFQPITIFFRLRRQSLFMKYLNKYFIILIILSFYIKIGHAVDLENGEEINEICAGCHGEFGQGGKQGEYPRIAGQPATFIAKQLRLFRARKRQNMPMLPHTEERELPDEDIVDISTYLSQITLPTRLPPIEENKFDAFERLMQAKKVLNIARAKGNVETGKKLYNQECRFCHGQDGWGKKNKGIPMIAGQYTNYLWRQVHKFSNKERIHDEDEPDDELLKEFTHEELQNIWAYLSIVDD</sequence>
<feature type="transmembrane region" description="Helical" evidence="7">
    <location>
        <begin position="21"/>
        <end position="39"/>
    </location>
</feature>
<evidence type="ECO:0000313" key="9">
    <source>
        <dbReference type="EMBL" id="OAD21481.1"/>
    </source>
</evidence>
<dbReference type="EMBL" id="LUTY01001599">
    <property type="protein sequence ID" value="OAD21481.1"/>
    <property type="molecule type" value="Genomic_DNA"/>
</dbReference>
<organism evidence="9 10">
    <name type="scientific">Candidatus Thiomargarita nelsonii</name>
    <dbReference type="NCBI Taxonomy" id="1003181"/>
    <lineage>
        <taxon>Bacteria</taxon>
        <taxon>Pseudomonadati</taxon>
        <taxon>Pseudomonadota</taxon>
        <taxon>Gammaproteobacteria</taxon>
        <taxon>Thiotrichales</taxon>
        <taxon>Thiotrichaceae</taxon>
        <taxon>Thiomargarita</taxon>
    </lineage>
</organism>
<dbReference type="InterPro" id="IPR009056">
    <property type="entry name" value="Cyt_c-like_dom"/>
</dbReference>
<dbReference type="GO" id="GO:0046872">
    <property type="term" value="F:metal ion binding"/>
    <property type="evidence" value="ECO:0007669"/>
    <property type="project" value="UniProtKB-KW"/>
</dbReference>
<evidence type="ECO:0000256" key="6">
    <source>
        <dbReference type="PROSITE-ProRule" id="PRU00433"/>
    </source>
</evidence>